<dbReference type="GO" id="GO:0070292">
    <property type="term" value="P:N-acylphosphatidylethanolamine metabolic process"/>
    <property type="evidence" value="ECO:0007669"/>
    <property type="project" value="TreeGrafter"/>
</dbReference>
<dbReference type="Gene3D" id="3.90.1720.10">
    <property type="entry name" value="endopeptidase domain like (from Nostoc punctiforme)"/>
    <property type="match status" value="1"/>
</dbReference>
<keyword evidence="4" id="KW-0443">Lipid metabolism</keyword>
<evidence type="ECO:0000256" key="1">
    <source>
        <dbReference type="ARBA" id="ARBA00007824"/>
    </source>
</evidence>
<protein>
    <submittedName>
        <fullName evidence="7">Phospholipase A and acyltransferase 4-like</fullName>
    </submittedName>
</protein>
<evidence type="ECO:0000256" key="3">
    <source>
        <dbReference type="ARBA" id="ARBA00022801"/>
    </source>
</evidence>
<keyword evidence="2" id="KW-0808">Transferase</keyword>
<dbReference type="Pfam" id="PF04970">
    <property type="entry name" value="LRAT"/>
    <property type="match status" value="1"/>
</dbReference>
<evidence type="ECO:0000259" key="6">
    <source>
        <dbReference type="PROSITE" id="PS51934"/>
    </source>
</evidence>
<feature type="transmembrane region" description="Helical" evidence="5">
    <location>
        <begin position="132"/>
        <end position="155"/>
    </location>
</feature>
<evidence type="ECO:0000313" key="7">
    <source>
        <dbReference type="EMBL" id="CAK6965383.1"/>
    </source>
</evidence>
<dbReference type="GO" id="GO:0005737">
    <property type="term" value="C:cytoplasm"/>
    <property type="evidence" value="ECO:0007669"/>
    <property type="project" value="TreeGrafter"/>
</dbReference>
<dbReference type="PANTHER" id="PTHR13943:SF31">
    <property type="entry name" value="PHOSPHOLIPASE A AND ACYLTRANSFERASE 3"/>
    <property type="match status" value="1"/>
</dbReference>
<dbReference type="AlphaFoldDB" id="A0AAV1P1H1"/>
<comment type="similarity">
    <text evidence="1">Belongs to the H-rev107 family.</text>
</comment>
<organism evidence="7 8">
    <name type="scientific">Scomber scombrus</name>
    <name type="common">Atlantic mackerel</name>
    <name type="synonym">Scomber vernalis</name>
    <dbReference type="NCBI Taxonomy" id="13677"/>
    <lineage>
        <taxon>Eukaryota</taxon>
        <taxon>Metazoa</taxon>
        <taxon>Chordata</taxon>
        <taxon>Craniata</taxon>
        <taxon>Vertebrata</taxon>
        <taxon>Euteleostomi</taxon>
        <taxon>Actinopterygii</taxon>
        <taxon>Neopterygii</taxon>
        <taxon>Teleostei</taxon>
        <taxon>Neoteleostei</taxon>
        <taxon>Acanthomorphata</taxon>
        <taxon>Pelagiaria</taxon>
        <taxon>Scombriformes</taxon>
        <taxon>Scombridae</taxon>
        <taxon>Scomber</taxon>
    </lineage>
</organism>
<proteinExistence type="inferred from homology"/>
<keyword evidence="5" id="KW-1133">Transmembrane helix</keyword>
<reference evidence="7 8" key="1">
    <citation type="submission" date="2024-01" db="EMBL/GenBank/DDBJ databases">
        <authorList>
            <person name="Alioto T."/>
            <person name="Alioto T."/>
            <person name="Gomez Garrido J."/>
        </authorList>
    </citation>
    <scope>NUCLEOTIDE SEQUENCE [LARGE SCALE GENOMIC DNA]</scope>
</reference>
<dbReference type="PANTHER" id="PTHR13943">
    <property type="entry name" value="HRAS-LIKE SUPPRESSOR - RELATED"/>
    <property type="match status" value="1"/>
</dbReference>
<gene>
    <name evidence="7" type="ORF">FSCOSCO3_A004818</name>
</gene>
<dbReference type="PROSITE" id="PS51934">
    <property type="entry name" value="LRAT"/>
    <property type="match status" value="1"/>
</dbReference>
<keyword evidence="7" id="KW-0012">Acyltransferase</keyword>
<evidence type="ECO:0000256" key="5">
    <source>
        <dbReference type="SAM" id="Phobius"/>
    </source>
</evidence>
<dbReference type="InterPro" id="IPR007053">
    <property type="entry name" value="LRAT_dom"/>
</dbReference>
<comment type="caution">
    <text evidence="7">The sequence shown here is derived from an EMBL/GenBank/DDBJ whole genome shotgun (WGS) entry which is preliminary data.</text>
</comment>
<keyword evidence="5" id="KW-0812">Transmembrane</keyword>
<evidence type="ECO:0000256" key="2">
    <source>
        <dbReference type="ARBA" id="ARBA00022679"/>
    </source>
</evidence>
<name>A0AAV1P1H1_SCOSC</name>
<dbReference type="EMBL" id="CAWUFR010000082">
    <property type="protein sequence ID" value="CAK6965383.1"/>
    <property type="molecule type" value="Genomic_DNA"/>
</dbReference>
<dbReference type="InterPro" id="IPR051496">
    <property type="entry name" value="H-rev107_PLA/AT"/>
</dbReference>
<dbReference type="GO" id="GO:0016410">
    <property type="term" value="F:N-acyltransferase activity"/>
    <property type="evidence" value="ECO:0007669"/>
    <property type="project" value="TreeGrafter"/>
</dbReference>
<evidence type="ECO:0000313" key="8">
    <source>
        <dbReference type="Proteomes" id="UP001314229"/>
    </source>
</evidence>
<keyword evidence="3" id="KW-0378">Hydrolase</keyword>
<keyword evidence="5" id="KW-0472">Membrane</keyword>
<dbReference type="Proteomes" id="UP001314229">
    <property type="component" value="Unassembled WGS sequence"/>
</dbReference>
<evidence type="ECO:0000256" key="4">
    <source>
        <dbReference type="ARBA" id="ARBA00023098"/>
    </source>
</evidence>
<dbReference type="GO" id="GO:0008970">
    <property type="term" value="F:phospholipase A1 activity"/>
    <property type="evidence" value="ECO:0007669"/>
    <property type="project" value="TreeGrafter"/>
</dbReference>
<keyword evidence="8" id="KW-1185">Reference proteome</keyword>
<accession>A0AAV1P1H1</accession>
<dbReference type="GO" id="GO:0004623">
    <property type="term" value="F:phospholipase A2 activity"/>
    <property type="evidence" value="ECO:0007669"/>
    <property type="project" value="TreeGrafter"/>
</dbReference>
<feature type="domain" description="LRAT" evidence="6">
    <location>
        <begin position="14"/>
        <end position="127"/>
    </location>
</feature>
<sequence length="172" mass="18562">MGADQAKKPKPGDLIEIDRVLYKHWAVYIGDGYVVHLSGPDGSGGALTSSGGSVRARITKDKLSSVVNGSDYEVNNLHDHKWKHRPTEEIVKEALSHLNENVDYSVWKCNCEHFATWCRYGEPKSLQAEEGLMALSGVGLGVGSVLFGAVVAIALSSMGTNRSTKKSKSDTS</sequence>